<comment type="caution">
    <text evidence="11">The sequence shown here is derived from an EMBL/GenBank/DDBJ whole genome shotgun (WGS) entry which is preliminary data.</text>
</comment>
<dbReference type="PANTHER" id="PTHR42894:SF1">
    <property type="entry name" value="N-(5'-PHOSPHORIBOSYL)ANTHRANILATE ISOMERASE"/>
    <property type="match status" value="1"/>
</dbReference>
<evidence type="ECO:0000259" key="10">
    <source>
        <dbReference type="Pfam" id="PF00697"/>
    </source>
</evidence>
<reference evidence="11 12" key="1">
    <citation type="submission" date="2023-11" db="EMBL/GenBank/DDBJ databases">
        <authorList>
            <person name="Bao R."/>
        </authorList>
    </citation>
    <scope>NUCLEOTIDE SEQUENCE [LARGE SCALE GENOMIC DNA]</scope>
    <source>
        <strain evidence="11 12">PJ23</strain>
    </source>
</reference>
<protein>
    <recommendedName>
        <fullName evidence="4 9">N-(5'-phosphoribosyl)anthranilate isomerase</fullName>
        <shortName evidence="9">PRAI</shortName>
        <ecNumber evidence="3 9">5.3.1.24</ecNumber>
    </recommendedName>
</protein>
<dbReference type="HAMAP" id="MF_00135">
    <property type="entry name" value="PRAI"/>
    <property type="match status" value="1"/>
</dbReference>
<keyword evidence="8 9" id="KW-0413">Isomerase</keyword>
<dbReference type="Gene3D" id="3.20.20.70">
    <property type="entry name" value="Aldolase class I"/>
    <property type="match status" value="1"/>
</dbReference>
<feature type="domain" description="N-(5'phosphoribosyl) anthranilate isomerase (PRAI)" evidence="10">
    <location>
        <begin position="5"/>
        <end position="209"/>
    </location>
</feature>
<dbReference type="CDD" id="cd00405">
    <property type="entry name" value="PRAI"/>
    <property type="match status" value="1"/>
</dbReference>
<dbReference type="InterPro" id="IPR044643">
    <property type="entry name" value="TrpF_fam"/>
</dbReference>
<sequence>MATEIKICGIRTADALDAALAAGADHVGFVFFPPSPRAVSVEEAAQLADIARGRARVVALVVDPSHDLLAEIIREVRPDVVQFHGRETPEQIREFRLPRGVEVWKALPVSDASDLEMLADYAPLAERILFDAKPPKDATRPGGHGRSFDWTLLRGLDPSGGFMLSGGLNADNVPDALKVSGLRAVDVSSGVETAPGEKSPDLIRAFIQAVRGADARQEKQSS</sequence>
<dbReference type="InterPro" id="IPR011060">
    <property type="entry name" value="RibuloseP-bd_barrel"/>
</dbReference>
<dbReference type="Proteomes" id="UP001274321">
    <property type="component" value="Unassembled WGS sequence"/>
</dbReference>
<dbReference type="RefSeq" id="WP_319842746.1">
    <property type="nucleotide sequence ID" value="NZ_JAXAFJ010000001.1"/>
</dbReference>
<comment type="pathway">
    <text evidence="2 9">Amino-acid biosynthesis; L-tryptophan biosynthesis; L-tryptophan from chorismate: step 3/5.</text>
</comment>
<gene>
    <name evidence="9" type="primary">trpF</name>
    <name evidence="11" type="ORF">SCD90_00970</name>
</gene>
<keyword evidence="5 9" id="KW-0028">Amino-acid biosynthesis</keyword>
<dbReference type="GO" id="GO:0004640">
    <property type="term" value="F:phosphoribosylanthranilate isomerase activity"/>
    <property type="evidence" value="ECO:0007669"/>
    <property type="project" value="UniProtKB-EC"/>
</dbReference>
<keyword evidence="6 9" id="KW-0822">Tryptophan biosynthesis</keyword>
<name>A0ABU4RIG0_9HYPH</name>
<comment type="catalytic activity">
    <reaction evidence="1 9">
        <text>N-(5-phospho-beta-D-ribosyl)anthranilate = 1-(2-carboxyphenylamino)-1-deoxy-D-ribulose 5-phosphate</text>
        <dbReference type="Rhea" id="RHEA:21540"/>
        <dbReference type="ChEBI" id="CHEBI:18277"/>
        <dbReference type="ChEBI" id="CHEBI:58613"/>
        <dbReference type="EC" id="5.3.1.24"/>
    </reaction>
</comment>
<evidence type="ECO:0000256" key="8">
    <source>
        <dbReference type="ARBA" id="ARBA00023235"/>
    </source>
</evidence>
<evidence type="ECO:0000256" key="6">
    <source>
        <dbReference type="ARBA" id="ARBA00022822"/>
    </source>
</evidence>
<dbReference type="PANTHER" id="PTHR42894">
    <property type="entry name" value="N-(5'-PHOSPHORIBOSYL)ANTHRANILATE ISOMERASE"/>
    <property type="match status" value="1"/>
</dbReference>
<evidence type="ECO:0000256" key="3">
    <source>
        <dbReference type="ARBA" id="ARBA00012572"/>
    </source>
</evidence>
<evidence type="ECO:0000256" key="4">
    <source>
        <dbReference type="ARBA" id="ARBA00022272"/>
    </source>
</evidence>
<dbReference type="SUPFAM" id="SSF51366">
    <property type="entry name" value="Ribulose-phoshate binding barrel"/>
    <property type="match status" value="1"/>
</dbReference>
<evidence type="ECO:0000313" key="11">
    <source>
        <dbReference type="EMBL" id="MDX6804621.1"/>
    </source>
</evidence>
<evidence type="ECO:0000256" key="2">
    <source>
        <dbReference type="ARBA" id="ARBA00004664"/>
    </source>
</evidence>
<dbReference type="EMBL" id="JAXAFJ010000001">
    <property type="protein sequence ID" value="MDX6804621.1"/>
    <property type="molecule type" value="Genomic_DNA"/>
</dbReference>
<dbReference type="EC" id="5.3.1.24" evidence="3 9"/>
<dbReference type="InterPro" id="IPR013785">
    <property type="entry name" value="Aldolase_TIM"/>
</dbReference>
<keyword evidence="12" id="KW-1185">Reference proteome</keyword>
<organism evidence="11 12">
    <name type="scientific">Terrihabitans rhizophilus</name>
    <dbReference type="NCBI Taxonomy" id="3092662"/>
    <lineage>
        <taxon>Bacteria</taxon>
        <taxon>Pseudomonadati</taxon>
        <taxon>Pseudomonadota</taxon>
        <taxon>Alphaproteobacteria</taxon>
        <taxon>Hyphomicrobiales</taxon>
        <taxon>Terrihabitans</taxon>
    </lineage>
</organism>
<evidence type="ECO:0000313" key="12">
    <source>
        <dbReference type="Proteomes" id="UP001274321"/>
    </source>
</evidence>
<dbReference type="Pfam" id="PF00697">
    <property type="entry name" value="PRAI"/>
    <property type="match status" value="1"/>
</dbReference>
<evidence type="ECO:0000256" key="5">
    <source>
        <dbReference type="ARBA" id="ARBA00022605"/>
    </source>
</evidence>
<dbReference type="InterPro" id="IPR001240">
    <property type="entry name" value="PRAI_dom"/>
</dbReference>
<accession>A0ABU4RIG0</accession>
<proteinExistence type="inferred from homology"/>
<evidence type="ECO:0000256" key="1">
    <source>
        <dbReference type="ARBA" id="ARBA00001164"/>
    </source>
</evidence>
<dbReference type="NCBIfam" id="NF002295">
    <property type="entry name" value="PRK01222.1-1"/>
    <property type="match status" value="1"/>
</dbReference>
<evidence type="ECO:0000256" key="7">
    <source>
        <dbReference type="ARBA" id="ARBA00023141"/>
    </source>
</evidence>
<evidence type="ECO:0000256" key="9">
    <source>
        <dbReference type="HAMAP-Rule" id="MF_00135"/>
    </source>
</evidence>
<keyword evidence="7 9" id="KW-0057">Aromatic amino acid biosynthesis</keyword>
<comment type="similarity">
    <text evidence="9">Belongs to the TrpF family.</text>
</comment>